<name>A0A5B1CMB5_9BACT</name>
<dbReference type="AlphaFoldDB" id="A0A5B1CMB5"/>
<dbReference type="OrthoDB" id="283520at2"/>
<dbReference type="Gene3D" id="3.40.50.150">
    <property type="entry name" value="Vaccinia Virus protein VP39"/>
    <property type="match status" value="1"/>
</dbReference>
<dbReference type="SUPFAM" id="SSF53335">
    <property type="entry name" value="S-adenosyl-L-methionine-dependent methyltransferases"/>
    <property type="match status" value="1"/>
</dbReference>
<gene>
    <name evidence="1" type="ORF">LF1_42410</name>
</gene>
<comment type="caution">
    <text evidence="1">The sequence shown here is derived from an EMBL/GenBank/DDBJ whole genome shotgun (WGS) entry which is preliminary data.</text>
</comment>
<dbReference type="EMBL" id="VRLW01000001">
    <property type="protein sequence ID" value="KAA1261686.1"/>
    <property type="molecule type" value="Genomic_DNA"/>
</dbReference>
<dbReference type="InterPro" id="IPR029063">
    <property type="entry name" value="SAM-dependent_MTases_sf"/>
</dbReference>
<sequence>MLTKIPIPSAVDAREIPPWVREAIQRDEHRIEAFQDQWDRPQIEQFVAADFCHVYQSLDWILETQLTIGKRFLEWGCGFAVVTALASSLQLDAIGIEAESELIRHGRETLRHWDRGGELIEGNFLPAGSESLADDPWLPSVGHAAAPAYEKLGLDLDDFAIVYSYPWPGEDDFHEAVFEASAVPGALLLMFCGPNDLRLYRRRPNR</sequence>
<proteinExistence type="predicted"/>
<evidence type="ECO:0000313" key="2">
    <source>
        <dbReference type="Proteomes" id="UP000322699"/>
    </source>
</evidence>
<organism evidence="1 2">
    <name type="scientific">Rubripirellula obstinata</name>
    <dbReference type="NCBI Taxonomy" id="406547"/>
    <lineage>
        <taxon>Bacteria</taxon>
        <taxon>Pseudomonadati</taxon>
        <taxon>Planctomycetota</taxon>
        <taxon>Planctomycetia</taxon>
        <taxon>Pirellulales</taxon>
        <taxon>Pirellulaceae</taxon>
        <taxon>Rubripirellula</taxon>
    </lineage>
</organism>
<dbReference type="RefSeq" id="WP_068266127.1">
    <property type="nucleotide sequence ID" value="NZ_LWSK01000108.1"/>
</dbReference>
<evidence type="ECO:0008006" key="3">
    <source>
        <dbReference type="Google" id="ProtNLM"/>
    </source>
</evidence>
<keyword evidence="2" id="KW-1185">Reference proteome</keyword>
<evidence type="ECO:0000313" key="1">
    <source>
        <dbReference type="EMBL" id="KAA1261686.1"/>
    </source>
</evidence>
<reference evidence="1 2" key="1">
    <citation type="submission" date="2019-08" db="EMBL/GenBank/DDBJ databases">
        <title>Deep-cultivation of Planctomycetes and their phenomic and genomic characterization uncovers novel biology.</title>
        <authorList>
            <person name="Wiegand S."/>
            <person name="Jogler M."/>
            <person name="Boedeker C."/>
            <person name="Pinto D."/>
            <person name="Vollmers J."/>
            <person name="Rivas-Marin E."/>
            <person name="Kohn T."/>
            <person name="Peeters S.H."/>
            <person name="Heuer A."/>
            <person name="Rast P."/>
            <person name="Oberbeckmann S."/>
            <person name="Bunk B."/>
            <person name="Jeske O."/>
            <person name="Meyerdierks A."/>
            <person name="Storesund J.E."/>
            <person name="Kallscheuer N."/>
            <person name="Luecker S."/>
            <person name="Lage O.M."/>
            <person name="Pohl T."/>
            <person name="Merkel B.J."/>
            <person name="Hornburger P."/>
            <person name="Mueller R.-W."/>
            <person name="Bruemmer F."/>
            <person name="Labrenz M."/>
            <person name="Spormann A.M."/>
            <person name="Op Den Camp H."/>
            <person name="Overmann J."/>
            <person name="Amann R."/>
            <person name="Jetten M.S.M."/>
            <person name="Mascher T."/>
            <person name="Medema M.H."/>
            <person name="Devos D.P."/>
            <person name="Kaster A.-K."/>
            <person name="Ovreas L."/>
            <person name="Rohde M."/>
            <person name="Galperin M.Y."/>
            <person name="Jogler C."/>
        </authorList>
    </citation>
    <scope>NUCLEOTIDE SEQUENCE [LARGE SCALE GENOMIC DNA]</scope>
    <source>
        <strain evidence="1 2">LF1</strain>
    </source>
</reference>
<accession>A0A5B1CMB5</accession>
<protein>
    <recommendedName>
        <fullName evidence="3">Methyltransferase domain protein</fullName>
    </recommendedName>
</protein>
<dbReference type="Proteomes" id="UP000322699">
    <property type="component" value="Unassembled WGS sequence"/>
</dbReference>